<dbReference type="RefSeq" id="WP_055061377.1">
    <property type="nucleotide sequence ID" value="NZ_CVRQ01000014.1"/>
</dbReference>
<dbReference type="EMBL" id="VSTG01000002">
    <property type="protein sequence ID" value="TYL59750.1"/>
    <property type="molecule type" value="Genomic_DNA"/>
</dbReference>
<dbReference type="Proteomes" id="UP000324325">
    <property type="component" value="Unassembled WGS sequence"/>
</dbReference>
<dbReference type="InterPro" id="IPR014718">
    <property type="entry name" value="GH-type_carb-bd"/>
</dbReference>
<gene>
    <name evidence="2" type="ORF">FYL37_02585</name>
    <name evidence="1" type="ORF">T1815_09991</name>
</gene>
<dbReference type="PANTHER" id="PTHR11122:SF13">
    <property type="entry name" value="GLUCOSE-6-PHOSPHATE 1-EPIMERASE"/>
    <property type="match status" value="1"/>
</dbReference>
<protein>
    <submittedName>
        <fullName evidence="2">Aldose 1-epimerase family protein</fullName>
    </submittedName>
    <submittedName>
        <fullName evidence="1">Putative mutarotase</fullName>
    </submittedName>
</protein>
<evidence type="ECO:0000313" key="2">
    <source>
        <dbReference type="EMBL" id="TYL59750.1"/>
    </source>
</evidence>
<evidence type="ECO:0000313" key="4">
    <source>
        <dbReference type="Proteomes" id="UP000324325"/>
    </source>
</evidence>
<dbReference type="InterPro" id="IPR008183">
    <property type="entry name" value="Aldose_1/G6P_1-epimerase"/>
</dbReference>
<dbReference type="GO" id="GO:0005975">
    <property type="term" value="P:carbohydrate metabolic process"/>
    <property type="evidence" value="ECO:0007669"/>
    <property type="project" value="InterPro"/>
</dbReference>
<dbReference type="GO" id="GO:0016853">
    <property type="term" value="F:isomerase activity"/>
    <property type="evidence" value="ECO:0007669"/>
    <property type="project" value="InterPro"/>
</dbReference>
<dbReference type="InterPro" id="IPR011013">
    <property type="entry name" value="Gal_mutarotase_sf_dom"/>
</dbReference>
<organism evidence="1 3">
    <name type="scientific">Agathobacter rectalis</name>
    <dbReference type="NCBI Taxonomy" id="39491"/>
    <lineage>
        <taxon>Bacteria</taxon>
        <taxon>Bacillati</taxon>
        <taxon>Bacillota</taxon>
        <taxon>Clostridia</taxon>
        <taxon>Lachnospirales</taxon>
        <taxon>Lachnospiraceae</taxon>
        <taxon>Agathobacter</taxon>
    </lineage>
</organism>
<evidence type="ECO:0000313" key="3">
    <source>
        <dbReference type="Proteomes" id="UP000049472"/>
    </source>
</evidence>
<dbReference type="Pfam" id="PF01263">
    <property type="entry name" value="Aldose_epim"/>
    <property type="match status" value="1"/>
</dbReference>
<name>A0A0M6WFE9_9FIRM</name>
<reference evidence="2 4" key="3">
    <citation type="submission" date="2019-08" db="EMBL/GenBank/DDBJ databases">
        <authorList>
            <person name="Duncan S."/>
            <person name="Walker A."/>
        </authorList>
    </citation>
    <scope>NUCLEOTIDE SEQUENCE [LARGE SCALE GENOMIC DNA]</scope>
    <source>
        <strain evidence="2 4">L2-21</strain>
    </source>
</reference>
<dbReference type="InterPro" id="IPR037481">
    <property type="entry name" value="LacX"/>
</dbReference>
<dbReference type="EMBL" id="CVRQ01000014">
    <property type="protein sequence ID" value="CRL35077.1"/>
    <property type="molecule type" value="Genomic_DNA"/>
</dbReference>
<dbReference type="GO" id="GO:0030246">
    <property type="term" value="F:carbohydrate binding"/>
    <property type="evidence" value="ECO:0007669"/>
    <property type="project" value="InterPro"/>
</dbReference>
<dbReference type="AlphaFoldDB" id="A0A0M6WFE9"/>
<dbReference type="Proteomes" id="UP000049472">
    <property type="component" value="Unassembled WGS sequence"/>
</dbReference>
<dbReference type="PANTHER" id="PTHR11122">
    <property type="entry name" value="APOSPORY-ASSOCIATED PROTEIN C-RELATED"/>
    <property type="match status" value="1"/>
</dbReference>
<dbReference type="CDD" id="cd09024">
    <property type="entry name" value="Aldose_epim_lacX"/>
    <property type="match status" value="1"/>
</dbReference>
<reference evidence="2 4" key="4">
    <citation type="submission" date="2019-09" db="EMBL/GenBank/DDBJ databases">
        <title>Strain-level analysis of Eubacterium rectale using genomes from metagenomes.</title>
        <authorList>
            <person name="Karcher N."/>
            <person name="Segata N."/>
        </authorList>
    </citation>
    <scope>NUCLEOTIDE SEQUENCE [LARGE SCALE GENOMIC DNA]</scope>
    <source>
        <strain evidence="2 4">L2-21</strain>
    </source>
</reference>
<keyword evidence="3" id="KW-1185">Reference proteome</keyword>
<sequence>MEIKLENESLELTINSFGAELKSITGKETGTQYLWDADEKYWKRSAPVLFPFVGSLKDKKFTVDGTDYPMGQHGFARDMEFELVSQTKDEAWFSLKSNDETLAKYPFEFVLEIGYKLSGSEIKVTWRVTNPAKKDLLFSIGGHPAFMCPVAEQGKQSDYYLKLDTDKAITYGLICDGGLLDKDDNLLNVDADGYCQIDEHMFDKDALIIENRQASKVSLCTPDKKPYLTVSFDAPLFGLWSPAGMGAPFICIEPWYGRCDRAGFAGELKDREYGNSLAQGEKFEKSYTIAIEM</sequence>
<evidence type="ECO:0000313" key="1">
    <source>
        <dbReference type="EMBL" id="CRL35077.1"/>
    </source>
</evidence>
<accession>A0A0M6WFE9</accession>
<dbReference type="SUPFAM" id="SSF74650">
    <property type="entry name" value="Galactose mutarotase-like"/>
    <property type="match status" value="1"/>
</dbReference>
<dbReference type="Gene3D" id="2.70.98.10">
    <property type="match status" value="1"/>
</dbReference>
<proteinExistence type="predicted"/>
<reference evidence="3" key="2">
    <citation type="submission" date="2015-05" db="EMBL/GenBank/DDBJ databases">
        <authorList>
            <consortium name="Pathogen Informatics"/>
        </authorList>
    </citation>
    <scope>NUCLEOTIDE SEQUENCE [LARGE SCALE GENOMIC DNA]</scope>
    <source>
        <strain evidence="3">T1-815</strain>
    </source>
</reference>
<reference evidence="1" key="1">
    <citation type="submission" date="2015-05" db="EMBL/GenBank/DDBJ databases">
        <authorList>
            <person name="Wang D.B."/>
            <person name="Wang M."/>
        </authorList>
    </citation>
    <scope>NUCLEOTIDE SEQUENCE [LARGE SCALE GENOMIC DNA]</scope>
    <source>
        <strain evidence="1">T1-815</strain>
    </source>
</reference>